<feature type="transmembrane region" description="Helical" evidence="1">
    <location>
        <begin position="191"/>
        <end position="208"/>
    </location>
</feature>
<name>A0A0K1P6R4_9MOLU</name>
<protein>
    <recommendedName>
        <fullName evidence="4">Transmembrane protein</fullName>
    </recommendedName>
</protein>
<dbReference type="AlphaFoldDB" id="A0A0K1P6R4"/>
<evidence type="ECO:0000313" key="2">
    <source>
        <dbReference type="EMBL" id="AKU79991.1"/>
    </source>
</evidence>
<feature type="transmembrane region" description="Helical" evidence="1">
    <location>
        <begin position="168"/>
        <end position="185"/>
    </location>
</feature>
<keyword evidence="1" id="KW-0472">Membrane</keyword>
<sequence>MVGILSFIANIFVLNLRNLSYINAIIYFDIFIIFLSLIITLKSLNKLYTGKNCYDYHNRTLIQKLLLANLCFLLIISLTIILIASISINQMIDMKDTIFKLNLKKAHWKKLKEVFVINKVLIYFVCLILSICLFTGYAITINVYNLIKILNNNIRKLVKRIIILTKNTLLKLILLVYKLETYILIEIKDYLIQILKLFKNIFIVKVFYKINRIYSFYKWSVIP</sequence>
<dbReference type="Proteomes" id="UP000067243">
    <property type="component" value="Chromosome"/>
</dbReference>
<keyword evidence="1" id="KW-1133">Transmembrane helix</keyword>
<dbReference type="STRING" id="216946.STURO_v1c07420"/>
<keyword evidence="1" id="KW-0812">Transmembrane</keyword>
<dbReference type="KEGG" id="stur:STURON_00745"/>
<reference evidence="2 3" key="1">
    <citation type="journal article" date="2015" name="Genome Announc.">
        <title>Complete Genome Sequence of Spiroplasma turonicum Strain Tab4cT, a Parasite of a Horse Fly, Haematopota sp. (Diptera: Tabanidae).</title>
        <authorList>
            <person name="Davis R.E."/>
            <person name="Shao J."/>
            <person name="Zhao Y."/>
            <person name="Gasparich G.E."/>
            <person name="Gaynor B.J."/>
            <person name="Donofrio N."/>
        </authorList>
    </citation>
    <scope>NUCLEOTIDE SEQUENCE [LARGE SCALE GENOMIC DNA]</scope>
    <source>
        <strain evidence="2 3">Tab4c</strain>
    </source>
</reference>
<feature type="transmembrane region" description="Helical" evidence="1">
    <location>
        <begin position="65"/>
        <end position="88"/>
    </location>
</feature>
<organism evidence="2 3">
    <name type="scientific">Spiroplasma turonicum</name>
    <dbReference type="NCBI Taxonomy" id="216946"/>
    <lineage>
        <taxon>Bacteria</taxon>
        <taxon>Bacillati</taxon>
        <taxon>Mycoplasmatota</taxon>
        <taxon>Mollicutes</taxon>
        <taxon>Entomoplasmatales</taxon>
        <taxon>Spiroplasmataceae</taxon>
        <taxon>Spiroplasma</taxon>
    </lineage>
</organism>
<gene>
    <name evidence="2" type="ORF">STURON_00745</name>
</gene>
<keyword evidence="3" id="KW-1185">Reference proteome</keyword>
<dbReference type="PATRIC" id="fig|216946.3.peg.774"/>
<feature type="transmembrane region" description="Helical" evidence="1">
    <location>
        <begin position="20"/>
        <end position="44"/>
    </location>
</feature>
<evidence type="ECO:0000313" key="3">
    <source>
        <dbReference type="Proteomes" id="UP000067243"/>
    </source>
</evidence>
<dbReference type="EMBL" id="CP012328">
    <property type="protein sequence ID" value="AKU79991.1"/>
    <property type="molecule type" value="Genomic_DNA"/>
</dbReference>
<evidence type="ECO:0008006" key="4">
    <source>
        <dbReference type="Google" id="ProtNLM"/>
    </source>
</evidence>
<accession>A0A0K1P6R4</accession>
<evidence type="ECO:0000256" key="1">
    <source>
        <dbReference type="SAM" id="Phobius"/>
    </source>
</evidence>
<feature type="transmembrane region" description="Helical" evidence="1">
    <location>
        <begin position="120"/>
        <end position="147"/>
    </location>
</feature>
<proteinExistence type="predicted"/>